<protein>
    <submittedName>
        <fullName evidence="1">Uncharacterized protein</fullName>
    </submittedName>
</protein>
<proteinExistence type="predicted"/>
<sequence>MLIFFCQNTYVVLP</sequence>
<dbReference type="EMBL" id="HACA01007035">
    <property type="protein sequence ID" value="CDW24396.1"/>
    <property type="molecule type" value="Transcribed_RNA"/>
</dbReference>
<accession>A0A0K2TG18</accession>
<reference evidence="1" key="1">
    <citation type="submission" date="2014-05" db="EMBL/GenBank/DDBJ databases">
        <authorList>
            <person name="Chronopoulou M."/>
        </authorList>
    </citation>
    <scope>NUCLEOTIDE SEQUENCE</scope>
    <source>
        <tissue evidence="1">Whole organism</tissue>
    </source>
</reference>
<organism evidence="1">
    <name type="scientific">Lepeophtheirus salmonis</name>
    <name type="common">Salmon louse</name>
    <name type="synonym">Caligus salmonis</name>
    <dbReference type="NCBI Taxonomy" id="72036"/>
    <lineage>
        <taxon>Eukaryota</taxon>
        <taxon>Metazoa</taxon>
        <taxon>Ecdysozoa</taxon>
        <taxon>Arthropoda</taxon>
        <taxon>Crustacea</taxon>
        <taxon>Multicrustacea</taxon>
        <taxon>Hexanauplia</taxon>
        <taxon>Copepoda</taxon>
        <taxon>Siphonostomatoida</taxon>
        <taxon>Caligidae</taxon>
        <taxon>Lepeophtheirus</taxon>
    </lineage>
</organism>
<evidence type="ECO:0000313" key="1">
    <source>
        <dbReference type="EMBL" id="CDW24396.1"/>
    </source>
</evidence>
<name>A0A0K2TG18_LEPSM</name>